<reference evidence="1 2" key="1">
    <citation type="submission" date="2021-03" db="EMBL/GenBank/DDBJ databases">
        <title>Enterococcal diversity collection.</title>
        <authorList>
            <person name="Gilmore M.S."/>
            <person name="Schwartzman J."/>
            <person name="Van Tyne D."/>
            <person name="Martin M."/>
            <person name="Earl A.M."/>
            <person name="Manson A.L."/>
            <person name="Straub T."/>
            <person name="Salamzade R."/>
            <person name="Saavedra J."/>
            <person name="Lebreton F."/>
            <person name="Prichula J."/>
            <person name="Schaufler K."/>
            <person name="Gaca A."/>
            <person name="Sgardioli B."/>
            <person name="Wagenaar J."/>
            <person name="Strong T."/>
        </authorList>
    </citation>
    <scope>NUCLEOTIDE SEQUENCE [LARGE SCALE GENOMIC DNA]</scope>
    <source>
        <strain evidence="1 2">DIV0869a</strain>
    </source>
</reference>
<dbReference type="RefSeq" id="WP_207113654.1">
    <property type="nucleotide sequence ID" value="NZ_JAFLWD010000044.1"/>
</dbReference>
<evidence type="ECO:0000313" key="1">
    <source>
        <dbReference type="EMBL" id="MBO0441697.1"/>
    </source>
</evidence>
<organism evidence="1 2">
    <name type="scientific">Candidatus Enterococcus ikei</name>
    <dbReference type="NCBI Taxonomy" id="2815326"/>
    <lineage>
        <taxon>Bacteria</taxon>
        <taxon>Bacillati</taxon>
        <taxon>Bacillota</taxon>
        <taxon>Bacilli</taxon>
        <taxon>Lactobacillales</taxon>
        <taxon>Enterococcaceae</taxon>
        <taxon>Enterococcus</taxon>
    </lineage>
</organism>
<dbReference type="Proteomes" id="UP000664632">
    <property type="component" value="Unassembled WGS sequence"/>
</dbReference>
<keyword evidence="2" id="KW-1185">Reference proteome</keyword>
<dbReference type="EMBL" id="JAFLWD010000044">
    <property type="protein sequence ID" value="MBO0441697.1"/>
    <property type="molecule type" value="Genomic_DNA"/>
</dbReference>
<sequence>MPKKLELSKCYAGTLAEYAHAYFIKHGINRVDSMTSHECLSEIFVEWYSIEMQQKHLTRYLQHQVVIFLFKWHDFYLDKWQTNHRITYCL</sequence>
<protein>
    <recommendedName>
        <fullName evidence="3">Integrase SAM-like N-terminal domain-containing protein</fullName>
    </recommendedName>
</protein>
<name>A0ABS3H2H2_9ENTE</name>
<evidence type="ECO:0000313" key="2">
    <source>
        <dbReference type="Proteomes" id="UP000664632"/>
    </source>
</evidence>
<gene>
    <name evidence="1" type="ORF">JZO69_15125</name>
</gene>
<proteinExistence type="predicted"/>
<accession>A0ABS3H2H2</accession>
<comment type="caution">
    <text evidence="1">The sequence shown here is derived from an EMBL/GenBank/DDBJ whole genome shotgun (WGS) entry which is preliminary data.</text>
</comment>
<evidence type="ECO:0008006" key="3">
    <source>
        <dbReference type="Google" id="ProtNLM"/>
    </source>
</evidence>